<comment type="caution">
    <text evidence="7">The sequence shown here is derived from an EMBL/GenBank/DDBJ whole genome shotgun (WGS) entry which is preliminary data.</text>
</comment>
<keyword evidence="3" id="KW-0964">Secreted</keyword>
<evidence type="ECO:0000256" key="3">
    <source>
        <dbReference type="ARBA" id="ARBA00022525"/>
    </source>
</evidence>
<feature type="signal peptide" evidence="6">
    <location>
        <begin position="1"/>
        <end position="25"/>
    </location>
</feature>
<feature type="chain" id="PRO_5042928541" description="Gamma-interferon-inducible lysosomal thiol reductase" evidence="6">
    <location>
        <begin position="26"/>
        <end position="261"/>
    </location>
</feature>
<dbReference type="AlphaFoldDB" id="A0AAP0GSE1"/>
<evidence type="ECO:0000256" key="5">
    <source>
        <dbReference type="ARBA" id="ARBA00023180"/>
    </source>
</evidence>
<evidence type="ECO:0000313" key="8">
    <source>
        <dbReference type="Proteomes" id="UP001408789"/>
    </source>
</evidence>
<accession>A0AAP0GSE1</accession>
<proteinExistence type="inferred from homology"/>
<dbReference type="GO" id="GO:0005576">
    <property type="term" value="C:extracellular region"/>
    <property type="evidence" value="ECO:0007669"/>
    <property type="project" value="UniProtKB-SubCell"/>
</dbReference>
<dbReference type="GO" id="GO:0016671">
    <property type="term" value="F:oxidoreductase activity, acting on a sulfur group of donors, disulfide as acceptor"/>
    <property type="evidence" value="ECO:0007669"/>
    <property type="project" value="InterPro"/>
</dbReference>
<dbReference type="InterPro" id="IPR004911">
    <property type="entry name" value="Interferon-induced_GILT"/>
</dbReference>
<comment type="similarity">
    <text evidence="2">Belongs to the GILT family.</text>
</comment>
<evidence type="ECO:0000256" key="6">
    <source>
        <dbReference type="SAM" id="SignalP"/>
    </source>
</evidence>
<protein>
    <recommendedName>
        <fullName evidence="9">Gamma-interferon-inducible lysosomal thiol reductase</fullName>
    </recommendedName>
</protein>
<keyword evidence="8" id="KW-1185">Reference proteome</keyword>
<sequence>MEPHRRRSNAVLLLLIVSFPAILLPSPVAVAKEEKVELTVYYEALCPSSEDFITEYLNKIFDNGLISIVDLKLSPYGNAQISSNGTIVCQHGKWECLLNTIEACAIHVWPDVSDHFPFVYCVERLNQDENYTEWETCFEILNLDSKPVADCYRSGLGHKLEIGYADETMALEPPHVYVPWVVVDGQPLYDDYTNFISYICKAYKGSNLPQACLGLSHLIRGPRNAEKHLSHVCYKEDDVKSKSTLTEFISSMADSWISLLA</sequence>
<name>A0AAP0GSE1_9ASTR</name>
<keyword evidence="5" id="KW-0325">Glycoprotein</keyword>
<comment type="subcellular location">
    <subcellularLocation>
        <location evidence="1">Secreted</location>
    </subcellularLocation>
</comment>
<dbReference type="Pfam" id="PF03227">
    <property type="entry name" value="GILT"/>
    <property type="match status" value="1"/>
</dbReference>
<evidence type="ECO:0000313" key="7">
    <source>
        <dbReference type="EMBL" id="KAK9057540.1"/>
    </source>
</evidence>
<gene>
    <name evidence="7" type="ORF">SSX86_022376</name>
</gene>
<evidence type="ECO:0000256" key="2">
    <source>
        <dbReference type="ARBA" id="ARBA00005679"/>
    </source>
</evidence>
<evidence type="ECO:0008006" key="9">
    <source>
        <dbReference type="Google" id="ProtNLM"/>
    </source>
</evidence>
<keyword evidence="4 6" id="KW-0732">Signal</keyword>
<dbReference type="PANTHER" id="PTHR13234">
    <property type="entry name" value="GAMMA-INTERFERON INDUCIBLE LYSOSOMAL THIOL REDUCTASE GILT"/>
    <property type="match status" value="1"/>
</dbReference>
<reference evidence="7 8" key="1">
    <citation type="submission" date="2024-04" db="EMBL/GenBank/DDBJ databases">
        <title>The reference genome of an endangered Asteraceae, Deinandra increscens subsp. villosa, native to the Central Coast of California.</title>
        <authorList>
            <person name="Guilliams M."/>
            <person name="Hasenstab-Lehman K."/>
            <person name="Meyer R."/>
            <person name="Mcevoy S."/>
        </authorList>
    </citation>
    <scope>NUCLEOTIDE SEQUENCE [LARGE SCALE GENOMIC DNA]</scope>
    <source>
        <tissue evidence="7">Leaf</tissue>
    </source>
</reference>
<evidence type="ECO:0000256" key="1">
    <source>
        <dbReference type="ARBA" id="ARBA00004613"/>
    </source>
</evidence>
<dbReference type="Proteomes" id="UP001408789">
    <property type="component" value="Unassembled WGS sequence"/>
</dbReference>
<dbReference type="PANTHER" id="PTHR13234:SF8">
    <property type="entry name" value="GAMMA-INTERFERON-INDUCIBLE LYSOSOMAL THIOL REDUCTASE"/>
    <property type="match status" value="1"/>
</dbReference>
<organism evidence="7 8">
    <name type="scientific">Deinandra increscens subsp. villosa</name>
    <dbReference type="NCBI Taxonomy" id="3103831"/>
    <lineage>
        <taxon>Eukaryota</taxon>
        <taxon>Viridiplantae</taxon>
        <taxon>Streptophyta</taxon>
        <taxon>Embryophyta</taxon>
        <taxon>Tracheophyta</taxon>
        <taxon>Spermatophyta</taxon>
        <taxon>Magnoliopsida</taxon>
        <taxon>eudicotyledons</taxon>
        <taxon>Gunneridae</taxon>
        <taxon>Pentapetalae</taxon>
        <taxon>asterids</taxon>
        <taxon>campanulids</taxon>
        <taxon>Asterales</taxon>
        <taxon>Asteraceae</taxon>
        <taxon>Asteroideae</taxon>
        <taxon>Heliantheae alliance</taxon>
        <taxon>Madieae</taxon>
        <taxon>Madiinae</taxon>
        <taxon>Deinandra</taxon>
    </lineage>
</organism>
<evidence type="ECO:0000256" key="4">
    <source>
        <dbReference type="ARBA" id="ARBA00022729"/>
    </source>
</evidence>
<dbReference type="EMBL" id="JBCNJP010000023">
    <property type="protein sequence ID" value="KAK9057540.1"/>
    <property type="molecule type" value="Genomic_DNA"/>
</dbReference>